<dbReference type="RefSeq" id="WP_012654992.1">
    <property type="nucleotide sequence ID" value="NC_011990.1"/>
</dbReference>
<gene>
    <name evidence="5" type="ordered locus">Arad_14206</name>
</gene>
<evidence type="ECO:0000259" key="4">
    <source>
        <dbReference type="Pfam" id="PF13407"/>
    </source>
</evidence>
<proteinExistence type="inferred from homology"/>
<sequence length="415" mass="44598">MGNIGPNRRQVLTSALFTAASLGIPVSRVSAQIKPGTKSSSEGSIGFLKYLEGGYNDQAGLAFEVAAGQLGLKGLTANGKGDANTQIRSFNEMLIRGVTGVGINPVDGINIASLARAAKDANAYLVGSWSVPPWFTPWAANENYTYLTPDDYTGVYKVTEVLAQALNGKGVIVRARGSQGNTTDINRGEAHDRVIKKYPELHIAGELYTNWTPEEGYRVTTSLLTRFPDATAVIAADDHIATGVVAAIKSIGKKPGRDVLVIGANGNDDAVQRVRDGSQLATSSTIPSYIGYAMAAHIYDRVHGWVPESGERMLAWEPIVVTRDNVDKYIAHFLGQLAEKHFDARLMSRVISPNDWKSQVKLYPIDPETQWAGCAKPSGFDYPDGYKSALADGAFDKAAALYAEHAGPNILARDL</sequence>
<accession>B9JPJ1</accession>
<dbReference type="GO" id="GO:0030246">
    <property type="term" value="F:carbohydrate binding"/>
    <property type="evidence" value="ECO:0007669"/>
    <property type="project" value="UniProtKB-ARBA"/>
</dbReference>
<geneLocation type="plasmid" evidence="5 6">
    <name>pAtK84b</name>
</geneLocation>
<comment type="similarity">
    <text evidence="2">Belongs to the bacterial solute-binding protein 2 family.</text>
</comment>
<evidence type="ECO:0000256" key="3">
    <source>
        <dbReference type="ARBA" id="ARBA00022729"/>
    </source>
</evidence>
<dbReference type="PANTHER" id="PTHR46847:SF1">
    <property type="entry name" value="D-ALLOSE-BINDING PERIPLASMIC PROTEIN-RELATED"/>
    <property type="match status" value="1"/>
</dbReference>
<comment type="subcellular location">
    <subcellularLocation>
        <location evidence="1">Cell envelope</location>
    </subcellularLocation>
</comment>
<name>B9JPJ1_RHIR8</name>
<keyword evidence="5" id="KW-0614">Plasmid</keyword>
<dbReference type="EMBL" id="CP000630">
    <property type="protein sequence ID" value="ACM31060.1"/>
    <property type="molecule type" value="Genomic_DNA"/>
</dbReference>
<dbReference type="InterPro" id="IPR006311">
    <property type="entry name" value="TAT_signal"/>
</dbReference>
<feature type="domain" description="Periplasmic binding protein" evidence="4">
    <location>
        <begin position="48"/>
        <end position="300"/>
    </location>
</feature>
<dbReference type="GO" id="GO:0030313">
    <property type="term" value="C:cell envelope"/>
    <property type="evidence" value="ECO:0007669"/>
    <property type="project" value="UniProtKB-SubCell"/>
</dbReference>
<evidence type="ECO:0000256" key="1">
    <source>
        <dbReference type="ARBA" id="ARBA00004196"/>
    </source>
</evidence>
<protein>
    <submittedName>
        <fullName evidence="5">Periplasmic binding protein/LacI transcriptional regulator</fullName>
    </submittedName>
</protein>
<reference evidence="5 6" key="1">
    <citation type="journal article" date="2009" name="J. Bacteriol.">
        <title>Genome sequences of three Agrobacterium biovars help elucidate the evolution of multichromosome genomes in bacteria.</title>
        <authorList>
            <person name="Slater S.C."/>
            <person name="Goldman B.S."/>
            <person name="Goodner B."/>
            <person name="Setubal J.C."/>
            <person name="Farrand S.K."/>
            <person name="Nester E.W."/>
            <person name="Burr T.J."/>
            <person name="Banta L."/>
            <person name="Dickerman A.W."/>
            <person name="Paulsen I."/>
            <person name="Otten L."/>
            <person name="Suen G."/>
            <person name="Welch R."/>
            <person name="Almeida N.F."/>
            <person name="Arnold F."/>
            <person name="Burton O.T."/>
            <person name="Du Z."/>
            <person name="Ewing A."/>
            <person name="Godsy E."/>
            <person name="Heisel S."/>
            <person name="Houmiel K.L."/>
            <person name="Jhaveri J."/>
            <person name="Lu J."/>
            <person name="Miller N.M."/>
            <person name="Norton S."/>
            <person name="Chen Q."/>
            <person name="Phoolcharoen W."/>
            <person name="Ohlin V."/>
            <person name="Ondrusek D."/>
            <person name="Pride N."/>
            <person name="Stricklin S.L."/>
            <person name="Sun J."/>
            <person name="Wheeler C."/>
            <person name="Wilson L."/>
            <person name="Zhu H."/>
            <person name="Wood D.W."/>
        </authorList>
    </citation>
    <scope>NUCLEOTIDE SEQUENCE [LARGE SCALE GENOMIC DNA]</scope>
    <source>
        <strain evidence="6">K84 / ATCC BAA-868</strain>
        <plasmid evidence="5 6">pAtK84b</plasmid>
    </source>
</reference>
<dbReference type="AlphaFoldDB" id="B9JPJ1"/>
<evidence type="ECO:0000256" key="2">
    <source>
        <dbReference type="ARBA" id="ARBA00007639"/>
    </source>
</evidence>
<organism evidence="5 6">
    <name type="scientific">Rhizobium rhizogenes (strain K84 / ATCC BAA-868)</name>
    <name type="common">Agrobacterium radiobacter</name>
    <dbReference type="NCBI Taxonomy" id="311403"/>
    <lineage>
        <taxon>Bacteria</taxon>
        <taxon>Pseudomonadati</taxon>
        <taxon>Pseudomonadota</taxon>
        <taxon>Alphaproteobacteria</taxon>
        <taxon>Hyphomicrobiales</taxon>
        <taxon>Rhizobiaceae</taxon>
        <taxon>Rhizobium/Agrobacterium group</taxon>
        <taxon>Rhizobium</taxon>
    </lineage>
</organism>
<evidence type="ECO:0000313" key="6">
    <source>
        <dbReference type="Proteomes" id="UP000001600"/>
    </source>
</evidence>
<dbReference type="PANTHER" id="PTHR46847">
    <property type="entry name" value="D-ALLOSE-BINDING PERIPLASMIC PROTEIN-RELATED"/>
    <property type="match status" value="1"/>
</dbReference>
<dbReference type="InterPro" id="IPR028082">
    <property type="entry name" value="Peripla_BP_I"/>
</dbReference>
<dbReference type="CDD" id="cd01536">
    <property type="entry name" value="PBP1_ABC_sugar_binding-like"/>
    <property type="match status" value="1"/>
</dbReference>
<dbReference type="PROSITE" id="PS51318">
    <property type="entry name" value="TAT"/>
    <property type="match status" value="1"/>
</dbReference>
<keyword evidence="3" id="KW-0732">Signal</keyword>
<dbReference type="KEGG" id="ara:Arad_14206"/>
<dbReference type="Proteomes" id="UP000001600">
    <property type="component" value="Plasmid pAtK84b"/>
</dbReference>
<dbReference type="InterPro" id="IPR025997">
    <property type="entry name" value="SBP_2_dom"/>
</dbReference>
<dbReference type="HOGENOM" id="CLU_049436_0_0_5"/>
<dbReference type="Pfam" id="PF13407">
    <property type="entry name" value="Peripla_BP_4"/>
    <property type="match status" value="1"/>
</dbReference>
<dbReference type="Gene3D" id="3.40.50.2300">
    <property type="match status" value="2"/>
</dbReference>
<evidence type="ECO:0000313" key="5">
    <source>
        <dbReference type="EMBL" id="ACM31060.1"/>
    </source>
</evidence>
<dbReference type="SUPFAM" id="SSF53822">
    <property type="entry name" value="Periplasmic binding protein-like I"/>
    <property type="match status" value="1"/>
</dbReference>